<dbReference type="InterPro" id="IPR037873">
    <property type="entry name" value="BamE-like"/>
</dbReference>
<dbReference type="Gene3D" id="3.30.1450.10">
    <property type="match status" value="1"/>
</dbReference>
<dbReference type="PANTHER" id="PTHR37482">
    <property type="entry name" value="OUTER MEMBRANE PROTEIN ASSEMBLY FACTOR BAME"/>
    <property type="match status" value="1"/>
</dbReference>
<dbReference type="Pfam" id="PF04355">
    <property type="entry name" value="BamE"/>
    <property type="match status" value="1"/>
</dbReference>
<dbReference type="GO" id="GO:0030674">
    <property type="term" value="F:protein-macromolecule adaptor activity"/>
    <property type="evidence" value="ECO:0007669"/>
    <property type="project" value="TreeGrafter"/>
</dbReference>
<dbReference type="Proteomes" id="UP000245216">
    <property type="component" value="Unassembled WGS sequence"/>
</dbReference>
<proteinExistence type="inferred from homology"/>
<keyword evidence="6" id="KW-1133">Transmembrane helix</keyword>
<dbReference type="PANTHER" id="PTHR37482:SF1">
    <property type="entry name" value="OUTER MEMBRANE PROTEIN ASSEMBLY FACTOR BAME"/>
    <property type="match status" value="1"/>
</dbReference>
<dbReference type="EMBL" id="QEXO01000001">
    <property type="protein sequence ID" value="PWE15328.1"/>
    <property type="molecule type" value="Genomic_DNA"/>
</dbReference>
<dbReference type="GO" id="GO:0051205">
    <property type="term" value="P:protein insertion into membrane"/>
    <property type="evidence" value="ECO:0007669"/>
    <property type="project" value="UniProtKB-UniRule"/>
</dbReference>
<dbReference type="AlphaFoldDB" id="A0A2U2BMU0"/>
<accession>A0A2U2BMU0</accession>
<keyword evidence="3 4" id="KW-0998">Cell outer membrane</keyword>
<feature type="domain" description="Outer membrane protein assembly factor BamE" evidence="7">
    <location>
        <begin position="84"/>
        <end position="153"/>
    </location>
</feature>
<feature type="transmembrane region" description="Helical" evidence="6">
    <location>
        <begin position="47"/>
        <end position="68"/>
    </location>
</feature>
<feature type="region of interest" description="Disordered" evidence="5">
    <location>
        <begin position="151"/>
        <end position="195"/>
    </location>
</feature>
<evidence type="ECO:0000313" key="8">
    <source>
        <dbReference type="EMBL" id="PWE15328.1"/>
    </source>
</evidence>
<dbReference type="STRING" id="511.UZ73_03995"/>
<sequence>MDLKSVLVENQLVLRRFNAQFMRFFLNPYMITILFLLGHFVQKKANSFTPVIRAILAASLAAAALSACGSSKWGFPYRADIQQGNWITAEQVARLQPGMTREQVRYLLGSPTLQDIFHADRWDYPYLNQPGYGKSEQRTFTVWFEGDTLVRWEGDEQPDRQPFERSDTGKKHTPPPADADQAAPTPSVSGNQPTL</sequence>
<comment type="function">
    <text evidence="4">Part of the outer membrane protein assembly complex, which is involved in assembly and insertion of beta-barrel proteins into the outer membrane.</text>
</comment>
<dbReference type="GO" id="GO:0043165">
    <property type="term" value="P:Gram-negative-bacterium-type cell outer membrane assembly"/>
    <property type="evidence" value="ECO:0007669"/>
    <property type="project" value="UniProtKB-UniRule"/>
</dbReference>
<comment type="subunit">
    <text evidence="4">Part of the Bam complex.</text>
</comment>
<dbReference type="HAMAP" id="MF_00925">
    <property type="entry name" value="OM_assembly_BamE"/>
    <property type="match status" value="1"/>
</dbReference>
<evidence type="ECO:0000256" key="5">
    <source>
        <dbReference type="SAM" id="MobiDB-lite"/>
    </source>
</evidence>
<evidence type="ECO:0000313" key="9">
    <source>
        <dbReference type="Proteomes" id="UP000245216"/>
    </source>
</evidence>
<dbReference type="GO" id="GO:1990063">
    <property type="term" value="C:Bam protein complex"/>
    <property type="evidence" value="ECO:0007669"/>
    <property type="project" value="TreeGrafter"/>
</dbReference>
<organism evidence="8 9">
    <name type="scientific">Alcaligenes faecalis</name>
    <dbReference type="NCBI Taxonomy" id="511"/>
    <lineage>
        <taxon>Bacteria</taxon>
        <taxon>Pseudomonadati</taxon>
        <taxon>Pseudomonadota</taxon>
        <taxon>Betaproteobacteria</taxon>
        <taxon>Burkholderiales</taxon>
        <taxon>Alcaligenaceae</taxon>
        <taxon>Alcaligenes</taxon>
    </lineage>
</organism>
<dbReference type="InterPro" id="IPR007450">
    <property type="entry name" value="BamE_dom"/>
</dbReference>
<evidence type="ECO:0000256" key="1">
    <source>
        <dbReference type="ARBA" id="ARBA00022729"/>
    </source>
</evidence>
<comment type="similarity">
    <text evidence="4">Belongs to the BamE family.</text>
</comment>
<name>A0A2U2BMU0_ALCFA</name>
<evidence type="ECO:0000259" key="7">
    <source>
        <dbReference type="Pfam" id="PF04355"/>
    </source>
</evidence>
<comment type="caution">
    <text evidence="8">The sequence shown here is derived from an EMBL/GenBank/DDBJ whole genome shotgun (WGS) entry which is preliminary data.</text>
</comment>
<reference evidence="8 9" key="2">
    <citation type="submission" date="2018-05" db="EMBL/GenBank/DDBJ databases">
        <authorList>
            <person name="Lanie J.A."/>
            <person name="Ng W.-L."/>
            <person name="Kazmierczak K.M."/>
            <person name="Andrzejewski T.M."/>
            <person name="Davidsen T.M."/>
            <person name="Wayne K.J."/>
            <person name="Tettelin H."/>
            <person name="Glass J.I."/>
            <person name="Rusch D."/>
            <person name="Podicherti R."/>
            <person name="Tsui H.-C.T."/>
            <person name="Winkler M.E."/>
        </authorList>
    </citation>
    <scope>NUCLEOTIDE SEQUENCE [LARGE SCALE GENOMIC DNA]</scope>
    <source>
        <strain evidence="8 9">YBY</strain>
    </source>
</reference>
<reference evidence="8 9" key="1">
    <citation type="submission" date="2018-05" db="EMBL/GenBank/DDBJ databases">
        <title>Genome Sequence of an Efficient Indole-Degrading Bacterium, Alcaligenes sp.YBY.</title>
        <authorList>
            <person name="Yang B."/>
        </authorList>
    </citation>
    <scope>NUCLEOTIDE SEQUENCE [LARGE SCALE GENOMIC DNA]</scope>
    <source>
        <strain evidence="8 9">YBY</strain>
    </source>
</reference>
<keyword evidence="1 4" id="KW-0732">Signal</keyword>
<feature type="compositionally biased region" description="Basic and acidic residues" evidence="5">
    <location>
        <begin position="151"/>
        <end position="170"/>
    </location>
</feature>
<evidence type="ECO:0000256" key="6">
    <source>
        <dbReference type="SAM" id="Phobius"/>
    </source>
</evidence>
<keyword evidence="6" id="KW-0812">Transmembrane</keyword>
<evidence type="ECO:0000256" key="3">
    <source>
        <dbReference type="ARBA" id="ARBA00023237"/>
    </source>
</evidence>
<evidence type="ECO:0000256" key="4">
    <source>
        <dbReference type="HAMAP-Rule" id="MF_00925"/>
    </source>
</evidence>
<protein>
    <recommendedName>
        <fullName evidence="4">Outer membrane protein assembly factor BamE</fullName>
    </recommendedName>
</protein>
<dbReference type="InterPro" id="IPR026592">
    <property type="entry name" value="BamE"/>
</dbReference>
<comment type="subcellular location">
    <subcellularLocation>
        <location evidence="4">Cell outer membrane</location>
    </subcellularLocation>
</comment>
<evidence type="ECO:0000256" key="2">
    <source>
        <dbReference type="ARBA" id="ARBA00023136"/>
    </source>
</evidence>
<gene>
    <name evidence="4" type="primary">bamE</name>
    <name evidence="8" type="ORF">DF183_00885</name>
</gene>
<feature type="transmembrane region" description="Helical" evidence="6">
    <location>
        <begin position="21"/>
        <end position="41"/>
    </location>
</feature>
<keyword evidence="2 4" id="KW-0472">Membrane</keyword>